<dbReference type="Gene3D" id="3.30.70.1280">
    <property type="entry name" value="SP0830-like domains"/>
    <property type="match status" value="1"/>
</dbReference>
<accession>A0A1G9MA96</accession>
<gene>
    <name evidence="1" type="ORF">SAMN04488514_102433</name>
</gene>
<name>A0A1G9MA96_9FLAO</name>
<dbReference type="PANTHER" id="PTHR36439">
    <property type="entry name" value="BLL4334 PROTEIN"/>
    <property type="match status" value="1"/>
</dbReference>
<dbReference type="AlphaFoldDB" id="A0A1G9MA96"/>
<evidence type="ECO:0000313" key="1">
    <source>
        <dbReference type="EMBL" id="SDL71044.1"/>
    </source>
</evidence>
<sequence>MMKSYITLLRGINVGGRKKIKMDDLRQLLTQIGFEDVVTYIQSGNVVLKSNEKTLGVLEKMIATAIRNTYDFDVPILVKSKEEIQEILENNPFDNAEDLEANRIYFVLLGEVPRSDLVEALMQETFANEKFSITDNCVYLCCDKGYGKAKCDNNFFERKLKVAATTRNYRTMTKLLEMSQV</sequence>
<dbReference type="EMBL" id="FNGV01000002">
    <property type="protein sequence ID" value="SDL71044.1"/>
    <property type="molecule type" value="Genomic_DNA"/>
</dbReference>
<dbReference type="SUPFAM" id="SSF160379">
    <property type="entry name" value="SP0830-like"/>
    <property type="match status" value="1"/>
</dbReference>
<protein>
    <submittedName>
        <fullName evidence="1">Uncharacterized conserved protein, DUF1697 family</fullName>
    </submittedName>
</protein>
<keyword evidence="2" id="KW-1185">Reference proteome</keyword>
<dbReference type="PANTHER" id="PTHR36439:SF1">
    <property type="entry name" value="DUF1697 DOMAIN-CONTAINING PROTEIN"/>
    <property type="match status" value="1"/>
</dbReference>
<proteinExistence type="predicted"/>
<organism evidence="1 2">
    <name type="scientific">Kriegella aquimaris</name>
    <dbReference type="NCBI Taxonomy" id="192904"/>
    <lineage>
        <taxon>Bacteria</taxon>
        <taxon>Pseudomonadati</taxon>
        <taxon>Bacteroidota</taxon>
        <taxon>Flavobacteriia</taxon>
        <taxon>Flavobacteriales</taxon>
        <taxon>Flavobacteriaceae</taxon>
        <taxon>Kriegella</taxon>
    </lineage>
</organism>
<dbReference type="Pfam" id="PF08002">
    <property type="entry name" value="DUF1697"/>
    <property type="match status" value="1"/>
</dbReference>
<dbReference type="Proteomes" id="UP000199440">
    <property type="component" value="Unassembled WGS sequence"/>
</dbReference>
<reference evidence="1 2" key="1">
    <citation type="submission" date="2016-10" db="EMBL/GenBank/DDBJ databases">
        <authorList>
            <person name="de Groot N.N."/>
        </authorList>
    </citation>
    <scope>NUCLEOTIDE SEQUENCE [LARGE SCALE GENOMIC DNA]</scope>
    <source>
        <strain evidence="1 2">DSM 19886</strain>
    </source>
</reference>
<dbReference type="InterPro" id="IPR012545">
    <property type="entry name" value="DUF1697"/>
</dbReference>
<evidence type="ECO:0000313" key="2">
    <source>
        <dbReference type="Proteomes" id="UP000199440"/>
    </source>
</evidence>
<dbReference type="PIRSF" id="PIRSF008502">
    <property type="entry name" value="UCP008502"/>
    <property type="match status" value="1"/>
</dbReference>
<dbReference type="RefSeq" id="WP_245731317.1">
    <property type="nucleotide sequence ID" value="NZ_FNGV01000002.1"/>
</dbReference>